<dbReference type="InterPro" id="IPR009006">
    <property type="entry name" value="Ala_racemase/Decarboxylase_C"/>
</dbReference>
<dbReference type="GO" id="GO:0030632">
    <property type="term" value="P:D-alanine biosynthetic process"/>
    <property type="evidence" value="ECO:0007669"/>
    <property type="project" value="TreeGrafter"/>
</dbReference>
<dbReference type="GO" id="GO:0005829">
    <property type="term" value="C:cytosol"/>
    <property type="evidence" value="ECO:0007669"/>
    <property type="project" value="TreeGrafter"/>
</dbReference>
<evidence type="ECO:0000259" key="6">
    <source>
        <dbReference type="SMART" id="SM01005"/>
    </source>
</evidence>
<feature type="modified residue" description="N6-(pyridoxal phosphate)lysine" evidence="4">
    <location>
        <position position="35"/>
    </location>
</feature>
<feature type="binding site" evidence="5">
    <location>
        <position position="137"/>
    </location>
    <ligand>
        <name>substrate</name>
    </ligand>
</feature>
<dbReference type="Proteomes" id="UP000070617">
    <property type="component" value="Unassembled WGS sequence"/>
</dbReference>
<dbReference type="Pfam" id="PF00842">
    <property type="entry name" value="Ala_racemase_C"/>
    <property type="match status" value="1"/>
</dbReference>
<evidence type="ECO:0000256" key="5">
    <source>
        <dbReference type="PIRSR" id="PIRSR600821-52"/>
    </source>
</evidence>
<proteinExistence type="predicted"/>
<comment type="caution">
    <text evidence="7">The sequence shown here is derived from an EMBL/GenBank/DDBJ whole genome shotgun (WGS) entry which is preliminary data.</text>
</comment>
<evidence type="ECO:0000313" key="8">
    <source>
        <dbReference type="Proteomes" id="UP000070617"/>
    </source>
</evidence>
<dbReference type="PATRIC" id="fig|134605.3.peg.920"/>
<dbReference type="Gene3D" id="2.40.37.10">
    <property type="entry name" value="Lyase, Ornithine Decarboxylase, Chain A, domain 1"/>
    <property type="match status" value="1"/>
</dbReference>
<dbReference type="EMBL" id="LRPX01000040">
    <property type="protein sequence ID" value="KXA14704.1"/>
    <property type="molecule type" value="Genomic_DNA"/>
</dbReference>
<dbReference type="Pfam" id="PF01168">
    <property type="entry name" value="Ala_racemase_N"/>
    <property type="match status" value="1"/>
</dbReference>
<dbReference type="InterPro" id="IPR011079">
    <property type="entry name" value="Ala_racemase_C"/>
</dbReference>
<protein>
    <submittedName>
        <fullName evidence="7">Putative alanine racemase</fullName>
    </submittedName>
</protein>
<sequence length="360" mass="41621">MVEHSFYLEVNREAILHNINVLRKWKRKDIIPVIKANAYGHGMLEMAKTCVQAGVTQVAVARYQEAKKILEDSYFQSLSKECSFQILIFESIGDFSLLDDFPRMDISINSLEELEKALEYHISPKKMQVKIDFSFGRNGIQEKDLPFFIKKVKEENLTFKGIFSHLFSCSYEDGLLCIKKFSSLVQEMGKERFDRIHLQNSAASYNYDCDIVTDIRVGMLTYGLQEPGYFHEELQRAFCLKGKIDSIRCVENMKYLAYEGKEDVGMKSAKWAAKIKIGYADGFGKENENGSCIIQRKEYRIAEVTMDNTFLEVDERVKVGDEVLLFYNPTKTKQETGKEIHEHLTGLTNRLPRKWIGEIK</sequence>
<gene>
    <name evidence="7" type="ORF">HMPREF3206_00923</name>
</gene>
<dbReference type="PRINTS" id="PR00992">
    <property type="entry name" value="ALARACEMASE"/>
</dbReference>
<keyword evidence="2 4" id="KW-0663">Pyridoxal phosphate</keyword>
<evidence type="ECO:0000256" key="2">
    <source>
        <dbReference type="ARBA" id="ARBA00022898"/>
    </source>
</evidence>
<feature type="domain" description="Alanine racemase C-terminal" evidence="6">
    <location>
        <begin position="237"/>
        <end position="356"/>
    </location>
</feature>
<dbReference type="Gene3D" id="3.20.20.10">
    <property type="entry name" value="Alanine racemase"/>
    <property type="match status" value="1"/>
</dbReference>
<dbReference type="InterPro" id="IPR029066">
    <property type="entry name" value="PLP-binding_barrel"/>
</dbReference>
<organism evidence="7 8">
    <name type="scientific">Fusobacterium equinum</name>
    <dbReference type="NCBI Taxonomy" id="134605"/>
    <lineage>
        <taxon>Bacteria</taxon>
        <taxon>Fusobacteriati</taxon>
        <taxon>Fusobacteriota</taxon>
        <taxon>Fusobacteriia</taxon>
        <taxon>Fusobacteriales</taxon>
        <taxon>Fusobacteriaceae</taxon>
        <taxon>Fusobacterium</taxon>
    </lineage>
</organism>
<accession>A0A133NEJ9</accession>
<dbReference type="SUPFAM" id="SSF50621">
    <property type="entry name" value="Alanine racemase C-terminal domain-like"/>
    <property type="match status" value="1"/>
</dbReference>
<feature type="binding site" evidence="5">
    <location>
        <position position="306"/>
    </location>
    <ligand>
        <name>substrate</name>
    </ligand>
</feature>
<evidence type="ECO:0000256" key="1">
    <source>
        <dbReference type="ARBA" id="ARBA00001933"/>
    </source>
</evidence>
<dbReference type="RefSeq" id="WP_060793627.1">
    <property type="nucleotide sequence ID" value="NZ_KQ956534.1"/>
</dbReference>
<dbReference type="GO" id="GO:0030170">
    <property type="term" value="F:pyridoxal phosphate binding"/>
    <property type="evidence" value="ECO:0007669"/>
    <property type="project" value="TreeGrafter"/>
</dbReference>
<evidence type="ECO:0000256" key="4">
    <source>
        <dbReference type="PIRSR" id="PIRSR600821-50"/>
    </source>
</evidence>
<comment type="cofactor">
    <cofactor evidence="1 4">
        <name>pyridoxal 5'-phosphate</name>
        <dbReference type="ChEBI" id="CHEBI:597326"/>
    </cofactor>
</comment>
<dbReference type="PANTHER" id="PTHR30511">
    <property type="entry name" value="ALANINE RACEMASE"/>
    <property type="match status" value="1"/>
</dbReference>
<dbReference type="InterPro" id="IPR000821">
    <property type="entry name" value="Ala_racemase"/>
</dbReference>
<evidence type="ECO:0000256" key="3">
    <source>
        <dbReference type="ARBA" id="ARBA00023235"/>
    </source>
</evidence>
<dbReference type="SUPFAM" id="SSF51419">
    <property type="entry name" value="PLP-binding barrel"/>
    <property type="match status" value="1"/>
</dbReference>
<dbReference type="PANTHER" id="PTHR30511:SF0">
    <property type="entry name" value="ALANINE RACEMASE, CATABOLIC-RELATED"/>
    <property type="match status" value="1"/>
</dbReference>
<dbReference type="InterPro" id="IPR001608">
    <property type="entry name" value="Ala_racemase_N"/>
</dbReference>
<keyword evidence="8" id="KW-1185">Reference proteome</keyword>
<dbReference type="InterPro" id="IPR020622">
    <property type="entry name" value="Ala_racemase_pyridoxalP-BS"/>
</dbReference>
<name>A0A133NEJ9_9FUSO</name>
<dbReference type="AlphaFoldDB" id="A0A133NEJ9"/>
<evidence type="ECO:0000313" key="7">
    <source>
        <dbReference type="EMBL" id="KXA14704.1"/>
    </source>
</evidence>
<dbReference type="GO" id="GO:0008784">
    <property type="term" value="F:alanine racemase activity"/>
    <property type="evidence" value="ECO:0007669"/>
    <property type="project" value="InterPro"/>
</dbReference>
<dbReference type="STRING" id="134605.HMPREF3206_00923"/>
<keyword evidence="3" id="KW-0413">Isomerase</keyword>
<reference evidence="8" key="1">
    <citation type="submission" date="2016-01" db="EMBL/GenBank/DDBJ databases">
        <authorList>
            <person name="Mitreva M."/>
            <person name="Pepin K.H."/>
            <person name="Mihindukulasuriya K.A."/>
            <person name="Fulton R."/>
            <person name="Fronick C."/>
            <person name="O'Laughlin M."/>
            <person name="Miner T."/>
            <person name="Herter B."/>
            <person name="Rosa B.A."/>
            <person name="Cordes M."/>
            <person name="Tomlinson C."/>
            <person name="Wollam A."/>
            <person name="Palsikar V.B."/>
            <person name="Mardis E.R."/>
            <person name="Wilson R.K."/>
        </authorList>
    </citation>
    <scope>NUCLEOTIDE SEQUENCE [LARGE SCALE GENOMIC DNA]</scope>
    <source>
        <strain evidence="8">CMW8396</strain>
    </source>
</reference>
<dbReference type="PROSITE" id="PS00395">
    <property type="entry name" value="ALANINE_RACEMASE"/>
    <property type="match status" value="1"/>
</dbReference>
<dbReference type="SMART" id="SM01005">
    <property type="entry name" value="Ala_racemase_C"/>
    <property type="match status" value="1"/>
</dbReference>